<dbReference type="Pfam" id="PF14238">
    <property type="entry name" value="DUF4340"/>
    <property type="match status" value="1"/>
</dbReference>
<feature type="coiled-coil region" evidence="1">
    <location>
        <begin position="431"/>
        <end position="465"/>
    </location>
</feature>
<dbReference type="InterPro" id="IPR025641">
    <property type="entry name" value="DUF4340"/>
</dbReference>
<feature type="compositionally biased region" description="Acidic residues" evidence="2">
    <location>
        <begin position="403"/>
        <end position="426"/>
    </location>
</feature>
<dbReference type="Proteomes" id="UP000316095">
    <property type="component" value="Unassembled WGS sequence"/>
</dbReference>
<keyword evidence="3" id="KW-0812">Transmembrane</keyword>
<dbReference type="EMBL" id="SJPG01000001">
    <property type="protein sequence ID" value="TWT61084.1"/>
    <property type="molecule type" value="Genomic_DNA"/>
</dbReference>
<keyword evidence="3" id="KW-1133">Transmembrane helix</keyword>
<accession>A0A5C5XE64</accession>
<sequence>MNSMTRTLIYVVVAVVTLTLAIWNGMPSAEMNVNVAANVGEKFFPEFTDPTEATGVRVIVFDDETAVIKPFEVSRVGNEWRIPSHYDYPADGAEQLSKTASSLVGVERGAVAGESELDFARLGVVDPLADDKDSLKGRGDRLTLTKGDTALVDLIIGNKVPDKTDQYYVRKPDDKITYITNLKIDLTTKFGDWIEPDLLIIEPASLRELEIHDHSVDVLNGRILAGSDVILTRASDSDPWTMAGLDPAKEELKSSEVNAMVTALDGLKIIGVRPKPEGLRGDLRMTGDVTPSRSTQRELNSRGYYLVPTEDRGLELYSNEGELSALTNSGVKYVLRFGDLFTGDEFDIEVGSAQSEDEEETEEPSKPADESGSKKSRYLFVSVQFDPDAIGAIPTKPVPPAESETEASPEPADGDAAESETETAEITDDKQAAYEAALKQYERDLEEHKKQLEDARKLVDQLNDRFADWYYVIDAASFDRLNKGRADLVEEKAPAEEPAPETSTETKPEMPAPVNSTPVPEETTSTPAPAGTSTKPEMPAPTEATPAPAATTSTPAMPAPATTSTPPPVSTSETTPPAESTSTPAPATTSSQ</sequence>
<keyword evidence="3" id="KW-0472">Membrane</keyword>
<organism evidence="5 6">
    <name type="scientific">Rubinisphaera italica</name>
    <dbReference type="NCBI Taxonomy" id="2527969"/>
    <lineage>
        <taxon>Bacteria</taxon>
        <taxon>Pseudomonadati</taxon>
        <taxon>Planctomycetota</taxon>
        <taxon>Planctomycetia</taxon>
        <taxon>Planctomycetales</taxon>
        <taxon>Planctomycetaceae</taxon>
        <taxon>Rubinisphaera</taxon>
    </lineage>
</organism>
<evidence type="ECO:0000256" key="3">
    <source>
        <dbReference type="SAM" id="Phobius"/>
    </source>
</evidence>
<reference evidence="5 6" key="1">
    <citation type="submission" date="2019-02" db="EMBL/GenBank/DDBJ databases">
        <title>Deep-cultivation of Planctomycetes and their phenomic and genomic characterization uncovers novel biology.</title>
        <authorList>
            <person name="Wiegand S."/>
            <person name="Jogler M."/>
            <person name="Boedeker C."/>
            <person name="Pinto D."/>
            <person name="Vollmers J."/>
            <person name="Rivas-Marin E."/>
            <person name="Kohn T."/>
            <person name="Peeters S.H."/>
            <person name="Heuer A."/>
            <person name="Rast P."/>
            <person name="Oberbeckmann S."/>
            <person name="Bunk B."/>
            <person name="Jeske O."/>
            <person name="Meyerdierks A."/>
            <person name="Storesund J.E."/>
            <person name="Kallscheuer N."/>
            <person name="Luecker S."/>
            <person name="Lage O.M."/>
            <person name="Pohl T."/>
            <person name="Merkel B.J."/>
            <person name="Hornburger P."/>
            <person name="Mueller R.-W."/>
            <person name="Bruemmer F."/>
            <person name="Labrenz M."/>
            <person name="Spormann A.M."/>
            <person name="Op Den Camp H."/>
            <person name="Overmann J."/>
            <person name="Amann R."/>
            <person name="Jetten M.S.M."/>
            <person name="Mascher T."/>
            <person name="Medema M.H."/>
            <person name="Devos D.P."/>
            <person name="Kaster A.-K."/>
            <person name="Ovreas L."/>
            <person name="Rohde M."/>
            <person name="Galperin M.Y."/>
            <person name="Jogler C."/>
        </authorList>
    </citation>
    <scope>NUCLEOTIDE SEQUENCE [LARGE SCALE GENOMIC DNA]</scope>
    <source>
        <strain evidence="5 6">Pan54</strain>
    </source>
</reference>
<evidence type="ECO:0000259" key="4">
    <source>
        <dbReference type="Pfam" id="PF14238"/>
    </source>
</evidence>
<keyword evidence="1" id="KW-0175">Coiled coil</keyword>
<feature type="region of interest" description="Disordered" evidence="2">
    <location>
        <begin position="489"/>
        <end position="592"/>
    </location>
</feature>
<evidence type="ECO:0000313" key="6">
    <source>
        <dbReference type="Proteomes" id="UP000316095"/>
    </source>
</evidence>
<evidence type="ECO:0000313" key="5">
    <source>
        <dbReference type="EMBL" id="TWT61084.1"/>
    </source>
</evidence>
<feature type="transmembrane region" description="Helical" evidence="3">
    <location>
        <begin position="7"/>
        <end position="26"/>
    </location>
</feature>
<feature type="region of interest" description="Disordered" evidence="2">
    <location>
        <begin position="390"/>
        <end position="430"/>
    </location>
</feature>
<feature type="compositionally biased region" description="Low complexity" evidence="2">
    <location>
        <begin position="517"/>
        <end position="592"/>
    </location>
</feature>
<feature type="region of interest" description="Disordered" evidence="2">
    <location>
        <begin position="351"/>
        <end position="374"/>
    </location>
</feature>
<dbReference type="AlphaFoldDB" id="A0A5C5XE64"/>
<comment type="caution">
    <text evidence="5">The sequence shown here is derived from an EMBL/GenBank/DDBJ whole genome shotgun (WGS) entry which is preliminary data.</text>
</comment>
<evidence type="ECO:0000256" key="2">
    <source>
        <dbReference type="SAM" id="MobiDB-lite"/>
    </source>
</evidence>
<keyword evidence="6" id="KW-1185">Reference proteome</keyword>
<protein>
    <recommendedName>
        <fullName evidence="4">DUF4340 domain-containing protein</fullName>
    </recommendedName>
</protein>
<proteinExistence type="predicted"/>
<feature type="domain" description="DUF4340" evidence="4">
    <location>
        <begin position="80"/>
        <end position="279"/>
    </location>
</feature>
<evidence type="ECO:0000256" key="1">
    <source>
        <dbReference type="SAM" id="Coils"/>
    </source>
</evidence>
<name>A0A5C5XE64_9PLAN</name>
<dbReference type="OrthoDB" id="241105at2"/>
<gene>
    <name evidence="5" type="ORF">Pan54_18180</name>
</gene>
<feature type="compositionally biased region" description="Basic and acidic residues" evidence="2">
    <location>
        <begin position="363"/>
        <end position="373"/>
    </location>
</feature>